<reference evidence="2 3" key="1">
    <citation type="journal article" date="2017" name="Mol. Biol. Evol.">
        <title>The 4-celled Tetrabaena socialis nuclear genome reveals the essential components for genetic control of cell number at the origin of multicellularity in the volvocine lineage.</title>
        <authorList>
            <person name="Featherston J."/>
            <person name="Arakaki Y."/>
            <person name="Hanschen E.R."/>
            <person name="Ferris P.J."/>
            <person name="Michod R.E."/>
            <person name="Olson B.J.S.C."/>
            <person name="Nozaki H."/>
            <person name="Durand P.M."/>
        </authorList>
    </citation>
    <scope>NUCLEOTIDE SEQUENCE [LARGE SCALE GENOMIC DNA]</scope>
    <source>
        <strain evidence="2 3">NIES-571</strain>
    </source>
</reference>
<feature type="region of interest" description="Disordered" evidence="1">
    <location>
        <begin position="37"/>
        <end position="82"/>
    </location>
</feature>
<accession>A0A2J7ZQW8</accession>
<evidence type="ECO:0000313" key="3">
    <source>
        <dbReference type="Proteomes" id="UP000236333"/>
    </source>
</evidence>
<dbReference type="EMBL" id="PGGS01000614">
    <property type="protein sequence ID" value="PNH02662.1"/>
    <property type="molecule type" value="Genomic_DNA"/>
</dbReference>
<evidence type="ECO:0000256" key="1">
    <source>
        <dbReference type="SAM" id="MobiDB-lite"/>
    </source>
</evidence>
<feature type="region of interest" description="Disordered" evidence="1">
    <location>
        <begin position="204"/>
        <end position="229"/>
    </location>
</feature>
<comment type="caution">
    <text evidence="2">The sequence shown here is derived from an EMBL/GenBank/DDBJ whole genome shotgun (WGS) entry which is preliminary data.</text>
</comment>
<evidence type="ECO:0000313" key="2">
    <source>
        <dbReference type="EMBL" id="PNH02662.1"/>
    </source>
</evidence>
<feature type="compositionally biased region" description="Basic residues" evidence="1">
    <location>
        <begin position="42"/>
        <end position="51"/>
    </location>
</feature>
<organism evidence="2 3">
    <name type="scientific">Tetrabaena socialis</name>
    <dbReference type="NCBI Taxonomy" id="47790"/>
    <lineage>
        <taxon>Eukaryota</taxon>
        <taxon>Viridiplantae</taxon>
        <taxon>Chlorophyta</taxon>
        <taxon>core chlorophytes</taxon>
        <taxon>Chlorophyceae</taxon>
        <taxon>CS clade</taxon>
        <taxon>Chlamydomonadales</taxon>
        <taxon>Tetrabaenaceae</taxon>
        <taxon>Tetrabaena</taxon>
    </lineage>
</organism>
<sequence>MPKAVATSSSSSEEDLTAFQSVAVSFEDITSQSKAIAEQAKRRVAGSRKRSRQSEQQHAGDAGAAPGEQDGGGEDEAGPSDYLTPVQTQVAAALDSLLGGQLRVKLPGPKRLRREAEAAGQAEAAETAAQAADGAFRFFARVLPGLAAVLEPEELPLVKGGNAFPDTFRRSRAPPGVQAAAALPALAVDGAALLAAAGTAWTGGSSANGGGGAGGGPGSQKKKKKKGVLGEGVVLEGRPFVPHEERMRRLVGAPGAAAEGVVC</sequence>
<dbReference type="AlphaFoldDB" id="A0A2J7ZQW8"/>
<keyword evidence="3" id="KW-1185">Reference proteome</keyword>
<dbReference type="OrthoDB" id="548266at2759"/>
<gene>
    <name evidence="2" type="ORF">TSOC_011337</name>
</gene>
<proteinExistence type="predicted"/>
<feature type="compositionally biased region" description="Gly residues" evidence="1">
    <location>
        <begin position="206"/>
        <end position="218"/>
    </location>
</feature>
<name>A0A2J7ZQW8_9CHLO</name>
<feature type="compositionally biased region" description="Low complexity" evidence="1">
    <location>
        <begin position="59"/>
        <end position="68"/>
    </location>
</feature>
<protein>
    <submittedName>
        <fullName evidence="2">Uncharacterized protein</fullName>
    </submittedName>
</protein>
<dbReference type="Proteomes" id="UP000236333">
    <property type="component" value="Unassembled WGS sequence"/>
</dbReference>